<feature type="compositionally biased region" description="Basic and acidic residues" evidence="1">
    <location>
        <begin position="1"/>
        <end position="10"/>
    </location>
</feature>
<sequence>MSFNDSHPDVPRNNTTKAGRGFLVAKDTDPYAPYELDKGAYDVINMQNGYIHMGHSLQRAGANPLPGGALDYSWFKTVGNTPKFDVRLLRKKIEFKELP</sequence>
<dbReference type="Proteomes" id="UP000029525">
    <property type="component" value="Unassembled WGS sequence"/>
</dbReference>
<comment type="caution">
    <text evidence="2">The sequence shown here is derived from an EMBL/GenBank/DDBJ whole genome shotgun (WGS) entry which is preliminary data.</text>
</comment>
<dbReference type="AlphaFoldDB" id="A0A096CCS6"/>
<organism evidence="2 3">
    <name type="scientific">Prevotella bivia DNF00320</name>
    <dbReference type="NCBI Taxonomy" id="1401068"/>
    <lineage>
        <taxon>Bacteria</taxon>
        <taxon>Pseudomonadati</taxon>
        <taxon>Bacteroidota</taxon>
        <taxon>Bacteroidia</taxon>
        <taxon>Bacteroidales</taxon>
        <taxon>Prevotellaceae</taxon>
        <taxon>Prevotella</taxon>
    </lineage>
</organism>
<gene>
    <name evidence="2" type="ORF">HMPREF0647_10530</name>
</gene>
<evidence type="ECO:0000313" key="2">
    <source>
        <dbReference type="EMBL" id="KGF43054.1"/>
    </source>
</evidence>
<protein>
    <submittedName>
        <fullName evidence="2">Uncharacterized protein</fullName>
    </submittedName>
</protein>
<name>A0A096CCS6_9BACT</name>
<evidence type="ECO:0000313" key="3">
    <source>
        <dbReference type="Proteomes" id="UP000029525"/>
    </source>
</evidence>
<evidence type="ECO:0000256" key="1">
    <source>
        <dbReference type="SAM" id="MobiDB-lite"/>
    </source>
</evidence>
<proteinExistence type="predicted"/>
<dbReference type="RefSeq" id="WP_036868585.1">
    <property type="nucleotide sequence ID" value="NZ_JRNQ01000101.1"/>
</dbReference>
<dbReference type="EMBL" id="JRNQ01000101">
    <property type="protein sequence ID" value="KGF43054.1"/>
    <property type="molecule type" value="Genomic_DNA"/>
</dbReference>
<feature type="region of interest" description="Disordered" evidence="1">
    <location>
        <begin position="1"/>
        <end position="21"/>
    </location>
</feature>
<reference evidence="2 3" key="1">
    <citation type="submission" date="2014-07" db="EMBL/GenBank/DDBJ databases">
        <authorList>
            <person name="McCorrison J."/>
            <person name="Sanka R."/>
            <person name="Torralba M."/>
            <person name="Gillis M."/>
            <person name="Haft D.H."/>
            <person name="Methe B."/>
            <person name="Sutton G."/>
            <person name="Nelson K.E."/>
        </authorList>
    </citation>
    <scope>NUCLEOTIDE SEQUENCE [LARGE SCALE GENOMIC DNA]</scope>
    <source>
        <strain evidence="2 3">DNF00320</strain>
    </source>
</reference>
<accession>A0A096CCS6</accession>